<comment type="caution">
    <text evidence="2">The sequence shown here is derived from an EMBL/GenBank/DDBJ whole genome shotgun (WGS) entry which is preliminary data.</text>
</comment>
<organism evidence="2 3">
    <name type="scientific">Datura stramonium</name>
    <name type="common">Jimsonweed</name>
    <name type="synonym">Common thornapple</name>
    <dbReference type="NCBI Taxonomy" id="4076"/>
    <lineage>
        <taxon>Eukaryota</taxon>
        <taxon>Viridiplantae</taxon>
        <taxon>Streptophyta</taxon>
        <taxon>Embryophyta</taxon>
        <taxon>Tracheophyta</taxon>
        <taxon>Spermatophyta</taxon>
        <taxon>Magnoliopsida</taxon>
        <taxon>eudicotyledons</taxon>
        <taxon>Gunneridae</taxon>
        <taxon>Pentapetalae</taxon>
        <taxon>asterids</taxon>
        <taxon>lamiids</taxon>
        <taxon>Solanales</taxon>
        <taxon>Solanaceae</taxon>
        <taxon>Solanoideae</taxon>
        <taxon>Datureae</taxon>
        <taxon>Datura</taxon>
    </lineage>
</organism>
<dbReference type="EMBL" id="JACEIK010001990">
    <property type="protein sequence ID" value="MCD7473566.1"/>
    <property type="molecule type" value="Genomic_DNA"/>
</dbReference>
<feature type="region of interest" description="Disordered" evidence="1">
    <location>
        <begin position="49"/>
        <end position="80"/>
    </location>
</feature>
<evidence type="ECO:0000313" key="3">
    <source>
        <dbReference type="Proteomes" id="UP000823775"/>
    </source>
</evidence>
<reference evidence="2 3" key="1">
    <citation type="journal article" date="2021" name="BMC Genomics">
        <title>Datura genome reveals duplications of psychoactive alkaloid biosynthetic genes and high mutation rate following tissue culture.</title>
        <authorList>
            <person name="Rajewski A."/>
            <person name="Carter-House D."/>
            <person name="Stajich J."/>
            <person name="Litt A."/>
        </authorList>
    </citation>
    <scope>NUCLEOTIDE SEQUENCE [LARGE SCALE GENOMIC DNA]</scope>
    <source>
        <strain evidence="2">AR-01</strain>
    </source>
</reference>
<keyword evidence="3" id="KW-1185">Reference proteome</keyword>
<evidence type="ECO:0000313" key="2">
    <source>
        <dbReference type="EMBL" id="MCD7473566.1"/>
    </source>
</evidence>
<dbReference type="Proteomes" id="UP000823775">
    <property type="component" value="Unassembled WGS sequence"/>
</dbReference>
<proteinExistence type="predicted"/>
<name>A0ABS8TRZ6_DATST</name>
<accession>A0ABS8TRZ6</accession>
<feature type="non-terminal residue" evidence="2">
    <location>
        <position position="80"/>
    </location>
</feature>
<feature type="non-terminal residue" evidence="2">
    <location>
        <position position="1"/>
    </location>
</feature>
<sequence length="80" mass="8672">GDGGDRWSVSLATIRCLWRSDFDSEDDNHQPSNGPSHVLSRLGLVVPGVTADSTHRRGSDGPSLLPLKRTKSGPYWLGKT</sequence>
<gene>
    <name evidence="2" type="ORF">HAX54_015501</name>
</gene>
<protein>
    <submittedName>
        <fullName evidence="2">Uncharacterized protein</fullName>
    </submittedName>
</protein>
<evidence type="ECO:0000256" key="1">
    <source>
        <dbReference type="SAM" id="MobiDB-lite"/>
    </source>
</evidence>